<organism evidence="3 4">
    <name type="scientific">Suillus subaureus</name>
    <dbReference type="NCBI Taxonomy" id="48587"/>
    <lineage>
        <taxon>Eukaryota</taxon>
        <taxon>Fungi</taxon>
        <taxon>Dikarya</taxon>
        <taxon>Basidiomycota</taxon>
        <taxon>Agaricomycotina</taxon>
        <taxon>Agaricomycetes</taxon>
        <taxon>Agaricomycetidae</taxon>
        <taxon>Boletales</taxon>
        <taxon>Suillineae</taxon>
        <taxon>Suillaceae</taxon>
        <taxon>Suillus</taxon>
    </lineage>
</organism>
<reference evidence="3" key="1">
    <citation type="journal article" date="2020" name="New Phytol.">
        <title>Comparative genomics reveals dynamic genome evolution in host specialist ectomycorrhizal fungi.</title>
        <authorList>
            <person name="Lofgren L.A."/>
            <person name="Nguyen N.H."/>
            <person name="Vilgalys R."/>
            <person name="Ruytinx J."/>
            <person name="Liao H.L."/>
            <person name="Branco S."/>
            <person name="Kuo A."/>
            <person name="LaButti K."/>
            <person name="Lipzen A."/>
            <person name="Andreopoulos W."/>
            <person name="Pangilinan J."/>
            <person name="Riley R."/>
            <person name="Hundley H."/>
            <person name="Na H."/>
            <person name="Barry K."/>
            <person name="Grigoriev I.V."/>
            <person name="Stajich J.E."/>
            <person name="Kennedy P.G."/>
        </authorList>
    </citation>
    <scope>NUCLEOTIDE SEQUENCE</scope>
    <source>
        <strain evidence="3">MN1</strain>
    </source>
</reference>
<dbReference type="GeneID" id="64635219"/>
<feature type="transmembrane region" description="Helical" evidence="1">
    <location>
        <begin position="20"/>
        <end position="41"/>
    </location>
</feature>
<feature type="transmembrane region" description="Helical" evidence="1">
    <location>
        <begin position="203"/>
        <end position="222"/>
    </location>
</feature>
<dbReference type="InterPro" id="IPR045339">
    <property type="entry name" value="DUF6534"/>
</dbReference>
<keyword evidence="1" id="KW-1133">Transmembrane helix</keyword>
<name>A0A9P7J555_9AGAM</name>
<feature type="domain" description="DUF6534" evidence="2">
    <location>
        <begin position="176"/>
        <end position="275"/>
    </location>
</feature>
<proteinExistence type="predicted"/>
<dbReference type="OrthoDB" id="2535105at2759"/>
<protein>
    <recommendedName>
        <fullName evidence="2">DUF6534 domain-containing protein</fullName>
    </recommendedName>
</protein>
<sequence>MSSPAQVLIPQLQLGNTFGTLFIGVTFAAILFGLSNIQAFFYFQTHRGIGISFLKLAVVLLWTLDALHLFFIAHCVYYYLVAHYGDMSVLTEIVWSFKLQVAIDVIIIYGVHLLYFRHIWIVGKGRSRVLPIVVGVIVTLGSGVAITLIWAIYQCRVFTDLIGLEWAILMSLGTVAFIDFVIASSLCYLLATSRTGFSSTDFILAKLMAYIINTGCLTRYSFFQASPHLDSYFMQHVFTDSYDYMMPHNFIFLCFEFLMSKLYVNSFLALLNARSYLQPAAETGHTSEVHIRHSVYRPERDVMASQEEEFQGSRKFIIKHPDDDAMHHTRSATPQRPIEVTVEMDSYSPM</sequence>
<accession>A0A9P7J555</accession>
<dbReference type="PANTHER" id="PTHR40465">
    <property type="entry name" value="CHROMOSOME 1, WHOLE GENOME SHOTGUN SEQUENCE"/>
    <property type="match status" value="1"/>
</dbReference>
<gene>
    <name evidence="3" type="ORF">BJ212DRAFT_1487010</name>
</gene>
<dbReference type="RefSeq" id="XP_041186592.1">
    <property type="nucleotide sequence ID" value="XM_041341203.1"/>
</dbReference>
<evidence type="ECO:0000256" key="1">
    <source>
        <dbReference type="SAM" id="Phobius"/>
    </source>
</evidence>
<feature type="transmembrane region" description="Helical" evidence="1">
    <location>
        <begin position="166"/>
        <end position="191"/>
    </location>
</feature>
<feature type="transmembrane region" description="Helical" evidence="1">
    <location>
        <begin position="99"/>
        <end position="117"/>
    </location>
</feature>
<feature type="transmembrane region" description="Helical" evidence="1">
    <location>
        <begin position="53"/>
        <end position="79"/>
    </location>
</feature>
<keyword evidence="1" id="KW-0812">Transmembrane</keyword>
<keyword evidence="1" id="KW-0472">Membrane</keyword>
<dbReference type="EMBL" id="JABBWG010000066">
    <property type="protein sequence ID" value="KAG1803406.1"/>
    <property type="molecule type" value="Genomic_DNA"/>
</dbReference>
<dbReference type="Proteomes" id="UP000807769">
    <property type="component" value="Unassembled WGS sequence"/>
</dbReference>
<dbReference type="Pfam" id="PF20152">
    <property type="entry name" value="DUF6534"/>
    <property type="match status" value="1"/>
</dbReference>
<keyword evidence="4" id="KW-1185">Reference proteome</keyword>
<dbReference type="AlphaFoldDB" id="A0A9P7J555"/>
<dbReference type="PANTHER" id="PTHR40465:SF1">
    <property type="entry name" value="DUF6534 DOMAIN-CONTAINING PROTEIN"/>
    <property type="match status" value="1"/>
</dbReference>
<feature type="transmembrane region" description="Helical" evidence="1">
    <location>
        <begin position="250"/>
        <end position="271"/>
    </location>
</feature>
<evidence type="ECO:0000313" key="4">
    <source>
        <dbReference type="Proteomes" id="UP000807769"/>
    </source>
</evidence>
<evidence type="ECO:0000259" key="2">
    <source>
        <dbReference type="Pfam" id="PF20152"/>
    </source>
</evidence>
<feature type="transmembrane region" description="Helical" evidence="1">
    <location>
        <begin position="129"/>
        <end position="154"/>
    </location>
</feature>
<evidence type="ECO:0000313" key="3">
    <source>
        <dbReference type="EMBL" id="KAG1803406.1"/>
    </source>
</evidence>
<comment type="caution">
    <text evidence="3">The sequence shown here is derived from an EMBL/GenBank/DDBJ whole genome shotgun (WGS) entry which is preliminary data.</text>
</comment>